<dbReference type="SUPFAM" id="SSF46785">
    <property type="entry name" value="Winged helix' DNA-binding domain"/>
    <property type="match status" value="1"/>
</dbReference>
<name>A0ABR7N3M7_9FIRM</name>
<dbReference type="PIRSF" id="PIRSF019455">
    <property type="entry name" value="CopR_AtkY"/>
    <property type="match status" value="1"/>
</dbReference>
<dbReference type="InterPro" id="IPR036388">
    <property type="entry name" value="WH-like_DNA-bd_sf"/>
</dbReference>
<evidence type="ECO:0000313" key="6">
    <source>
        <dbReference type="Proteomes" id="UP000606193"/>
    </source>
</evidence>
<keyword evidence="4" id="KW-0804">Transcription</keyword>
<dbReference type="RefSeq" id="WP_249298348.1">
    <property type="nucleotide sequence ID" value="NZ_JACRSX010000018.1"/>
</dbReference>
<reference evidence="5 6" key="1">
    <citation type="submission" date="2020-08" db="EMBL/GenBank/DDBJ databases">
        <title>Genome public.</title>
        <authorList>
            <person name="Liu C."/>
            <person name="Sun Q."/>
        </authorList>
    </citation>
    <scope>NUCLEOTIDE SEQUENCE [LARGE SCALE GENOMIC DNA]</scope>
    <source>
        <strain evidence="5 6">NSJ-37</strain>
    </source>
</reference>
<sequence>MEYMKLCDSDYRFMQVVWKYAPIPSGELVKRCDEELGWKKSTTYTVIRKLSEKGYIRNEDAVVSVLIPQERVQRDESNYFVERTFGGSLPGFLTAFLGGKHISKKEAEAIKKIIDQYSKG</sequence>
<evidence type="ECO:0000313" key="5">
    <source>
        <dbReference type="EMBL" id="MBC8563223.1"/>
    </source>
</evidence>
<keyword evidence="2" id="KW-0805">Transcription regulation</keyword>
<evidence type="ECO:0000256" key="1">
    <source>
        <dbReference type="ARBA" id="ARBA00011046"/>
    </source>
</evidence>
<dbReference type="Proteomes" id="UP000606193">
    <property type="component" value="Unassembled WGS sequence"/>
</dbReference>
<dbReference type="Gene3D" id="1.10.10.10">
    <property type="entry name" value="Winged helix-like DNA-binding domain superfamily/Winged helix DNA-binding domain"/>
    <property type="match status" value="1"/>
</dbReference>
<keyword evidence="6" id="KW-1185">Reference proteome</keyword>
<comment type="similarity">
    <text evidence="1">Belongs to the BlaI transcriptional regulatory family.</text>
</comment>
<dbReference type="Pfam" id="PF03965">
    <property type="entry name" value="Penicillinase_R"/>
    <property type="match status" value="1"/>
</dbReference>
<dbReference type="InterPro" id="IPR005650">
    <property type="entry name" value="BlaI_family"/>
</dbReference>
<protein>
    <submittedName>
        <fullName evidence="5">BlaI/MecI/CopY family transcriptional regulator</fullName>
    </submittedName>
</protein>
<accession>A0ABR7N3M7</accession>
<keyword evidence="3" id="KW-0238">DNA-binding</keyword>
<evidence type="ECO:0000256" key="4">
    <source>
        <dbReference type="ARBA" id="ARBA00023163"/>
    </source>
</evidence>
<gene>
    <name evidence="5" type="ORF">H8704_11420</name>
</gene>
<comment type="caution">
    <text evidence="5">The sequence shown here is derived from an EMBL/GenBank/DDBJ whole genome shotgun (WGS) entry which is preliminary data.</text>
</comment>
<dbReference type="EMBL" id="JACRSX010000018">
    <property type="protein sequence ID" value="MBC8563223.1"/>
    <property type="molecule type" value="Genomic_DNA"/>
</dbReference>
<dbReference type="Gene3D" id="1.10.4040.10">
    <property type="entry name" value="Penicillinase repressor domain"/>
    <property type="match status" value="1"/>
</dbReference>
<dbReference type="InterPro" id="IPR036390">
    <property type="entry name" value="WH_DNA-bd_sf"/>
</dbReference>
<evidence type="ECO:0000256" key="2">
    <source>
        <dbReference type="ARBA" id="ARBA00023015"/>
    </source>
</evidence>
<organism evidence="5 6">
    <name type="scientific">Jutongia huaianensis</name>
    <dbReference type="NCBI Taxonomy" id="2763668"/>
    <lineage>
        <taxon>Bacteria</taxon>
        <taxon>Bacillati</taxon>
        <taxon>Bacillota</taxon>
        <taxon>Clostridia</taxon>
        <taxon>Lachnospirales</taxon>
        <taxon>Lachnospiraceae</taxon>
        <taxon>Jutongia</taxon>
    </lineage>
</organism>
<evidence type="ECO:0000256" key="3">
    <source>
        <dbReference type="ARBA" id="ARBA00023125"/>
    </source>
</evidence>
<proteinExistence type="inferred from homology"/>